<keyword evidence="1" id="KW-0812">Transmembrane</keyword>
<evidence type="ECO:0000259" key="2">
    <source>
        <dbReference type="Pfam" id="PF20037"/>
    </source>
</evidence>
<dbReference type="InterPro" id="IPR045515">
    <property type="entry name" value="DUF6440"/>
</dbReference>
<feature type="transmembrane region" description="Helical" evidence="1">
    <location>
        <begin position="20"/>
        <end position="39"/>
    </location>
</feature>
<protein>
    <submittedName>
        <fullName evidence="3">Xylan 1,4-beta-xylosidase</fullName>
    </submittedName>
</protein>
<dbReference type="Proteomes" id="UP000283586">
    <property type="component" value="Unassembled WGS sequence"/>
</dbReference>
<proteinExistence type="predicted"/>
<keyword evidence="1" id="KW-0472">Membrane</keyword>
<feature type="domain" description="DUF6440" evidence="2">
    <location>
        <begin position="8"/>
        <end position="45"/>
    </location>
</feature>
<name>A0A3R6JG79_9FIRM</name>
<evidence type="ECO:0000313" key="4">
    <source>
        <dbReference type="Proteomes" id="UP000283586"/>
    </source>
</evidence>
<comment type="caution">
    <text evidence="3">The sequence shown here is derived from an EMBL/GenBank/DDBJ whole genome shotgun (WGS) entry which is preliminary data.</text>
</comment>
<accession>A0A3R6JG79</accession>
<evidence type="ECO:0000313" key="3">
    <source>
        <dbReference type="EMBL" id="RHN09836.1"/>
    </source>
</evidence>
<sequence>MVLVGSGQEYLIYADNDTGVMYLYITISTGGGLTVMLNADGTPKIWQGEE</sequence>
<gene>
    <name evidence="3" type="ORF">DWZ31_06945</name>
</gene>
<reference evidence="3 4" key="1">
    <citation type="submission" date="2018-08" db="EMBL/GenBank/DDBJ databases">
        <title>A genome reference for cultivated species of the human gut microbiota.</title>
        <authorList>
            <person name="Zou Y."/>
            <person name="Xue W."/>
            <person name="Luo G."/>
        </authorList>
    </citation>
    <scope>NUCLEOTIDE SEQUENCE [LARGE SCALE GENOMIC DNA]</scope>
    <source>
        <strain evidence="3 4">AF31-21AC</strain>
    </source>
</reference>
<dbReference type="EMBL" id="QRQN01000006">
    <property type="protein sequence ID" value="RHN09836.1"/>
    <property type="molecule type" value="Genomic_DNA"/>
</dbReference>
<dbReference type="AlphaFoldDB" id="A0A3R6JG79"/>
<evidence type="ECO:0000256" key="1">
    <source>
        <dbReference type="SAM" id="Phobius"/>
    </source>
</evidence>
<dbReference type="Pfam" id="PF20037">
    <property type="entry name" value="DUF6440"/>
    <property type="match status" value="1"/>
</dbReference>
<keyword evidence="1" id="KW-1133">Transmembrane helix</keyword>
<organism evidence="3 4">
    <name type="scientific">Roseburia intestinalis</name>
    <dbReference type="NCBI Taxonomy" id="166486"/>
    <lineage>
        <taxon>Bacteria</taxon>
        <taxon>Bacillati</taxon>
        <taxon>Bacillota</taxon>
        <taxon>Clostridia</taxon>
        <taxon>Lachnospirales</taxon>
        <taxon>Lachnospiraceae</taxon>
        <taxon>Roseburia</taxon>
    </lineage>
</organism>